<keyword evidence="3 5" id="KW-1133">Transmembrane helix</keyword>
<dbReference type="CDD" id="cd01949">
    <property type="entry name" value="GGDEF"/>
    <property type="match status" value="1"/>
</dbReference>
<dbReference type="InterPro" id="IPR050706">
    <property type="entry name" value="Cyclic-di-GMP_PDE-like"/>
</dbReference>
<dbReference type="KEGG" id="pect:BN1012_Phect1249"/>
<protein>
    <submittedName>
        <fullName evidence="9">Diguanylate cyclase/phosphodiesterase (GGDEF &amp; EAL domains) with PAS/PAC sensor(S)</fullName>
    </submittedName>
</protein>
<accession>X5M867</accession>
<dbReference type="InterPro" id="IPR001633">
    <property type="entry name" value="EAL_dom"/>
</dbReference>
<name>X5M867_9HYPH</name>
<dbReference type="PANTHER" id="PTHR33121:SF79">
    <property type="entry name" value="CYCLIC DI-GMP PHOSPHODIESTERASE PDED-RELATED"/>
    <property type="match status" value="1"/>
</dbReference>
<keyword evidence="10" id="KW-1185">Reference proteome</keyword>
<organism evidence="9 10">
    <name type="scientific">Candidatus Phaeomarinibacter ectocarpi</name>
    <dbReference type="NCBI Taxonomy" id="1458461"/>
    <lineage>
        <taxon>Bacteria</taxon>
        <taxon>Pseudomonadati</taxon>
        <taxon>Pseudomonadota</taxon>
        <taxon>Alphaproteobacteria</taxon>
        <taxon>Hyphomicrobiales</taxon>
        <taxon>Parvibaculaceae</taxon>
        <taxon>Candidatus Phaeomarinibacter</taxon>
    </lineage>
</organism>
<evidence type="ECO:0000256" key="2">
    <source>
        <dbReference type="ARBA" id="ARBA00022692"/>
    </source>
</evidence>
<dbReference type="SMART" id="SM01079">
    <property type="entry name" value="CHASE"/>
    <property type="match status" value="1"/>
</dbReference>
<dbReference type="Pfam" id="PF00990">
    <property type="entry name" value="GGDEF"/>
    <property type="match status" value="1"/>
</dbReference>
<feature type="domain" description="CHASE" evidence="6">
    <location>
        <begin position="77"/>
        <end position="297"/>
    </location>
</feature>
<dbReference type="Gene3D" id="3.20.20.450">
    <property type="entry name" value="EAL domain"/>
    <property type="match status" value="1"/>
</dbReference>
<dbReference type="STRING" id="1458461.BN1012_Phect1249"/>
<dbReference type="PANTHER" id="PTHR33121">
    <property type="entry name" value="CYCLIC DI-GMP PHOSPHODIESTERASE PDEF"/>
    <property type="match status" value="1"/>
</dbReference>
<feature type="domain" description="EAL" evidence="7">
    <location>
        <begin position="558"/>
        <end position="811"/>
    </location>
</feature>
<dbReference type="InterPro" id="IPR000160">
    <property type="entry name" value="GGDEF_dom"/>
</dbReference>
<dbReference type="GO" id="GO:0016020">
    <property type="term" value="C:membrane"/>
    <property type="evidence" value="ECO:0007669"/>
    <property type="project" value="UniProtKB-SubCell"/>
</dbReference>
<evidence type="ECO:0000256" key="3">
    <source>
        <dbReference type="ARBA" id="ARBA00022989"/>
    </source>
</evidence>
<dbReference type="GO" id="GO:0007165">
    <property type="term" value="P:signal transduction"/>
    <property type="evidence" value="ECO:0007669"/>
    <property type="project" value="UniProtKB-ARBA"/>
</dbReference>
<dbReference type="InterPro" id="IPR042240">
    <property type="entry name" value="CHASE_sf"/>
</dbReference>
<evidence type="ECO:0000256" key="4">
    <source>
        <dbReference type="ARBA" id="ARBA00023136"/>
    </source>
</evidence>
<dbReference type="Pfam" id="PF03924">
    <property type="entry name" value="CHASE"/>
    <property type="match status" value="1"/>
</dbReference>
<dbReference type="HOGENOM" id="CLU_000445_70_44_5"/>
<dbReference type="EMBL" id="HG966617">
    <property type="protein sequence ID" value="CDO59463.1"/>
    <property type="molecule type" value="Genomic_DNA"/>
</dbReference>
<dbReference type="PROSITE" id="PS50887">
    <property type="entry name" value="GGDEF"/>
    <property type="match status" value="1"/>
</dbReference>
<dbReference type="SUPFAM" id="SSF55073">
    <property type="entry name" value="Nucleotide cyclase"/>
    <property type="match status" value="1"/>
</dbReference>
<evidence type="ECO:0000259" key="8">
    <source>
        <dbReference type="PROSITE" id="PS50887"/>
    </source>
</evidence>
<comment type="subcellular location">
    <subcellularLocation>
        <location evidence="1">Membrane</location>
    </subcellularLocation>
</comment>
<dbReference type="InterPro" id="IPR006189">
    <property type="entry name" value="CHASE_dom"/>
</dbReference>
<dbReference type="Gene3D" id="3.30.450.350">
    <property type="entry name" value="CHASE domain"/>
    <property type="match status" value="1"/>
</dbReference>
<evidence type="ECO:0000313" key="9">
    <source>
        <dbReference type="EMBL" id="CDO59463.1"/>
    </source>
</evidence>
<dbReference type="Gene3D" id="3.30.70.270">
    <property type="match status" value="1"/>
</dbReference>
<dbReference type="SMART" id="SM00052">
    <property type="entry name" value="EAL"/>
    <property type="match status" value="1"/>
</dbReference>
<dbReference type="FunFam" id="3.20.20.450:FF:000001">
    <property type="entry name" value="Cyclic di-GMP phosphodiesterase yahA"/>
    <property type="match status" value="1"/>
</dbReference>
<dbReference type="PROSITE" id="PS50883">
    <property type="entry name" value="EAL"/>
    <property type="match status" value="1"/>
</dbReference>
<gene>
    <name evidence="9" type="ORF">BN1012_Phect1249</name>
</gene>
<sequence length="822" mass="91318">MQIQNLWSMKSAALVVLATALGGALATYAAYEFAVKAERMAAEQRFKFARAETVTAIEARMRNYESVLRSSNSVFEINEDLTRQQWQDFTQGLQLHRNFPGTQALGYSIWVSPENKAAYEASVRADGFPDFKIKPDGPREAYTSITFIEPMDVRNRQAFGYDMWSQETRRTAMSRARDTGEITISGPVKLVQEIDSEVQAGILMYLPHYTTSTLDDVVDRRAANTGFVYGAFRMGDLMAGIIGSDLRDIEIEIFDTDGSDTANSLYSSIESEDTAQQNPQLTATDAITMYGRTWQMASHSKPSLFARAGDVGLGQAVVMASAGASLFVLILVLLALNTRRRAAEIARRMTRDLDQRTEELSASLRRQVRIEDELRSLVTTDTLTGLANRSAFNVWLKEVGKQNHQSGVFPTKGTNGGYGIMMMDLDRFKTINDTLGHMKGDELLTAVGTKLKNELPDTCKLARLGGDEFAVIVADDEDQTQSLELANRIRNLFSDPFDCDGRYIKTTCSIGVAYISADMPNPERAMSQADIALYRAKDSGRGVIKVFDETLEAESIRRATIEDALDGALARREFHLEFQPKIGSNGGSVVGAEVLLRWIHPDMGFIPPDMFIQTAEETGYIESISAWILDATCKQIRTWMDNGVTDIPLAINLSSQQLQSPELIATITNTLRRHNIPPEKLEIEITESMLIDDFEQACRRLKQLREIGIKIALDDFGTGYSSLSYLHKLQVDVLKIDRSFVGSLDTPQSKTIVQSIMTLAKTLDLSTVGEGVETVEQAQFLRANGCDEMQGWLFAKSLRAEDFEQWIADSEAMSTAAKLAVV</sequence>
<evidence type="ECO:0000259" key="7">
    <source>
        <dbReference type="PROSITE" id="PS50883"/>
    </source>
</evidence>
<proteinExistence type="predicted"/>
<evidence type="ECO:0000256" key="1">
    <source>
        <dbReference type="ARBA" id="ARBA00004370"/>
    </source>
</evidence>
<evidence type="ECO:0000313" key="10">
    <source>
        <dbReference type="Proteomes" id="UP000032160"/>
    </source>
</evidence>
<dbReference type="PROSITE" id="PS50839">
    <property type="entry name" value="CHASE"/>
    <property type="match status" value="1"/>
</dbReference>
<dbReference type="NCBIfam" id="TIGR00254">
    <property type="entry name" value="GGDEF"/>
    <property type="match status" value="1"/>
</dbReference>
<evidence type="ECO:0000256" key="5">
    <source>
        <dbReference type="SAM" id="Phobius"/>
    </source>
</evidence>
<keyword evidence="4 5" id="KW-0472">Membrane</keyword>
<dbReference type="InterPro" id="IPR035919">
    <property type="entry name" value="EAL_sf"/>
</dbReference>
<dbReference type="Pfam" id="PF00563">
    <property type="entry name" value="EAL"/>
    <property type="match status" value="1"/>
</dbReference>
<dbReference type="GO" id="GO:0071111">
    <property type="term" value="F:cyclic-guanylate-specific phosphodiesterase activity"/>
    <property type="evidence" value="ECO:0007669"/>
    <property type="project" value="InterPro"/>
</dbReference>
<dbReference type="Proteomes" id="UP000032160">
    <property type="component" value="Chromosome I"/>
</dbReference>
<keyword evidence="2 5" id="KW-0812">Transmembrane</keyword>
<evidence type="ECO:0000259" key="6">
    <source>
        <dbReference type="PROSITE" id="PS50839"/>
    </source>
</evidence>
<dbReference type="CDD" id="cd01948">
    <property type="entry name" value="EAL"/>
    <property type="match status" value="1"/>
</dbReference>
<feature type="transmembrane region" description="Helical" evidence="5">
    <location>
        <begin position="316"/>
        <end position="338"/>
    </location>
</feature>
<dbReference type="AlphaFoldDB" id="X5M867"/>
<dbReference type="InterPro" id="IPR043128">
    <property type="entry name" value="Rev_trsase/Diguanyl_cyclase"/>
</dbReference>
<feature type="domain" description="GGDEF" evidence="8">
    <location>
        <begin position="416"/>
        <end position="549"/>
    </location>
</feature>
<reference evidence="9 10" key="1">
    <citation type="journal article" date="2014" name="Front. Genet.">
        <title>Genome and metabolic network of "Candidatus Phaeomarinobacter ectocarpi" Ec32, a new candidate genus of Alphaproteobacteria frequently associated with brown algae.</title>
        <authorList>
            <person name="Dittami S.M."/>
            <person name="Barbeyron T."/>
            <person name="Boyen C."/>
            <person name="Cambefort J."/>
            <person name="Collet G."/>
            <person name="Delage L."/>
            <person name="Gobet A."/>
            <person name="Groisillier A."/>
            <person name="Leblanc C."/>
            <person name="Michel G."/>
            <person name="Scornet D."/>
            <person name="Siegel A."/>
            <person name="Tapia J.E."/>
            <person name="Tonon T."/>
        </authorList>
    </citation>
    <scope>NUCLEOTIDE SEQUENCE [LARGE SCALE GENOMIC DNA]</scope>
    <source>
        <strain evidence="9 10">Ec32</strain>
    </source>
</reference>
<dbReference type="SUPFAM" id="SSF141868">
    <property type="entry name" value="EAL domain-like"/>
    <property type="match status" value="1"/>
</dbReference>
<dbReference type="InterPro" id="IPR029787">
    <property type="entry name" value="Nucleotide_cyclase"/>
</dbReference>
<dbReference type="SMART" id="SM00267">
    <property type="entry name" value="GGDEF"/>
    <property type="match status" value="1"/>
</dbReference>